<name>A0A8H8WY06_9HYPH</name>
<dbReference type="AlphaFoldDB" id="A0A8H8WY06"/>
<proteinExistence type="predicted"/>
<gene>
    <name evidence="1" type="ORF">mvi_49360</name>
</gene>
<dbReference type="EMBL" id="AP024145">
    <property type="protein sequence ID" value="BCM86475.1"/>
    <property type="molecule type" value="Genomic_DNA"/>
</dbReference>
<organism evidence="1 2">
    <name type="scientific">Methylobacterium indicum</name>
    <dbReference type="NCBI Taxonomy" id="1775910"/>
    <lineage>
        <taxon>Bacteria</taxon>
        <taxon>Pseudomonadati</taxon>
        <taxon>Pseudomonadota</taxon>
        <taxon>Alphaproteobacteria</taxon>
        <taxon>Hyphomicrobiales</taxon>
        <taxon>Methylobacteriaceae</taxon>
        <taxon>Methylobacterium</taxon>
    </lineage>
</organism>
<evidence type="ECO:0000313" key="1">
    <source>
        <dbReference type="EMBL" id="BCM86475.1"/>
    </source>
</evidence>
<protein>
    <submittedName>
        <fullName evidence="1">Uncharacterized protein</fullName>
    </submittedName>
</protein>
<evidence type="ECO:0000313" key="2">
    <source>
        <dbReference type="Proteomes" id="UP000663508"/>
    </source>
</evidence>
<reference evidence="1" key="1">
    <citation type="submission" date="2020-11" db="EMBL/GenBank/DDBJ databases">
        <title>Complete genome sequence of a novel pathogenic Methylobacterium strain isolated from rice in Vietnam.</title>
        <authorList>
            <person name="Lai K."/>
            <person name="Okazaki S."/>
            <person name="Higashi K."/>
            <person name="Mori H."/>
            <person name="Toyoda A."/>
            <person name="Kurokawa K."/>
        </authorList>
    </citation>
    <scope>NUCLEOTIDE SEQUENCE</scope>
    <source>
        <strain evidence="1">VL1</strain>
    </source>
</reference>
<accession>A0A8H8WY06</accession>
<dbReference type="Proteomes" id="UP000663508">
    <property type="component" value="Chromosome"/>
</dbReference>
<dbReference type="KEGG" id="mind:mvi_49360"/>
<sequence length="388" mass="42180">MPCPFGGTYLKIAVEIDKLCPGHLGVALHGSNLSRQVRFLTYAEIAAGDAAALATRLGVAEVSSAIGNADDDQATVGRALTVLKPREIVEAIFKVVPDAFLGILKRLGPDPLPDPALYRELHRLFASRIPADRARVRVLRQLPGTITPTQIAIVLALDPVLLHPRFVSKVESLKEARELNAGFGYVRAHCSVATDDAIRQSVSSFPEKMIVEAFVRRWARRFDRLPFPLELADASLVVLKTGAALVDAGRRYDNCLPTKVPEVLVGRYLYVEVRIGAGRGVIAELRRTSRCWVLQMLYQRGNGHVSQDIASVVRRKLVAQGIAIYDRPANGVSGLDAAAKLLDIYNWCTDDVSEVDTSESYSTSEVGAVLDDSVHTFASPTFAAEPAA</sequence>